<dbReference type="Proteomes" id="UP000189796">
    <property type="component" value="Chromosome I"/>
</dbReference>
<name>A0A1M5PNY4_9BRAD</name>
<evidence type="ECO:0000313" key="1">
    <source>
        <dbReference type="EMBL" id="SHH03420.1"/>
    </source>
</evidence>
<dbReference type="AlphaFoldDB" id="A0A1M5PNY4"/>
<dbReference type="RefSeq" id="WP_079602439.1">
    <property type="nucleotide sequence ID" value="NZ_LT670817.1"/>
</dbReference>
<proteinExistence type="predicted"/>
<organism evidence="1 2">
    <name type="scientific">Bradyrhizobium erythrophlei</name>
    <dbReference type="NCBI Taxonomy" id="1437360"/>
    <lineage>
        <taxon>Bacteria</taxon>
        <taxon>Pseudomonadati</taxon>
        <taxon>Pseudomonadota</taxon>
        <taxon>Alphaproteobacteria</taxon>
        <taxon>Hyphomicrobiales</taxon>
        <taxon>Nitrobacteraceae</taxon>
        <taxon>Bradyrhizobium</taxon>
    </lineage>
</organism>
<sequence length="135" mass="14934">MSDVVKAEPRNSQEWLGQYLDEEGVVADVLKRVQADAEGMKRWLDPVSWHLPLLKMGGGRIDPDAPGHAGCLMFAGMSIRNFYGMWHASNPHTAKDDGDNLVIEDGIITDPRHPDNFSARVIERVKSTLADLVPA</sequence>
<dbReference type="EMBL" id="LT670817">
    <property type="protein sequence ID" value="SHH03420.1"/>
    <property type="molecule type" value="Genomic_DNA"/>
</dbReference>
<protein>
    <submittedName>
        <fullName evidence="1">Uncharacterized protein</fullName>
    </submittedName>
</protein>
<gene>
    <name evidence="1" type="ORF">SAMN05443248_3447</name>
</gene>
<accession>A0A1M5PNY4</accession>
<reference evidence="1 2" key="1">
    <citation type="submission" date="2016-11" db="EMBL/GenBank/DDBJ databases">
        <authorList>
            <person name="Jaros S."/>
            <person name="Januszkiewicz K."/>
            <person name="Wedrychowicz H."/>
        </authorList>
    </citation>
    <scope>NUCLEOTIDE SEQUENCE [LARGE SCALE GENOMIC DNA]</scope>
    <source>
        <strain evidence="1 2">GAS138</strain>
    </source>
</reference>
<evidence type="ECO:0000313" key="2">
    <source>
        <dbReference type="Proteomes" id="UP000189796"/>
    </source>
</evidence>
<dbReference type="OrthoDB" id="9837525at2"/>